<feature type="region of interest" description="Disordered" evidence="1">
    <location>
        <begin position="1"/>
        <end position="27"/>
    </location>
</feature>
<organism evidence="2 3">
    <name type="scientific">Cardiocondyla obscurior</name>
    <dbReference type="NCBI Taxonomy" id="286306"/>
    <lineage>
        <taxon>Eukaryota</taxon>
        <taxon>Metazoa</taxon>
        <taxon>Ecdysozoa</taxon>
        <taxon>Arthropoda</taxon>
        <taxon>Hexapoda</taxon>
        <taxon>Insecta</taxon>
        <taxon>Pterygota</taxon>
        <taxon>Neoptera</taxon>
        <taxon>Endopterygota</taxon>
        <taxon>Hymenoptera</taxon>
        <taxon>Apocrita</taxon>
        <taxon>Aculeata</taxon>
        <taxon>Formicoidea</taxon>
        <taxon>Formicidae</taxon>
        <taxon>Myrmicinae</taxon>
        <taxon>Cardiocondyla</taxon>
    </lineage>
</organism>
<feature type="compositionally biased region" description="Polar residues" evidence="1">
    <location>
        <begin position="69"/>
        <end position="78"/>
    </location>
</feature>
<feature type="region of interest" description="Disordered" evidence="1">
    <location>
        <begin position="42"/>
        <end position="78"/>
    </location>
</feature>
<keyword evidence="3" id="KW-1185">Reference proteome</keyword>
<dbReference type="AlphaFoldDB" id="A0AAW2GE44"/>
<evidence type="ECO:0000313" key="2">
    <source>
        <dbReference type="EMBL" id="KAL0125516.1"/>
    </source>
</evidence>
<accession>A0AAW2GE44</accession>
<dbReference type="EMBL" id="JADYXP020000004">
    <property type="protein sequence ID" value="KAL0125516.1"/>
    <property type="molecule type" value="Genomic_DNA"/>
</dbReference>
<protein>
    <submittedName>
        <fullName evidence="2">Uncharacterized protein</fullName>
    </submittedName>
</protein>
<evidence type="ECO:0000313" key="3">
    <source>
        <dbReference type="Proteomes" id="UP001430953"/>
    </source>
</evidence>
<dbReference type="Proteomes" id="UP001430953">
    <property type="component" value="Unassembled WGS sequence"/>
</dbReference>
<evidence type="ECO:0000256" key="1">
    <source>
        <dbReference type="SAM" id="MobiDB-lite"/>
    </source>
</evidence>
<gene>
    <name evidence="2" type="ORF">PUN28_004552</name>
</gene>
<reference evidence="2 3" key="1">
    <citation type="submission" date="2023-03" db="EMBL/GenBank/DDBJ databases">
        <title>High recombination rates correlate with genetic variation in Cardiocondyla obscurior ants.</title>
        <authorList>
            <person name="Errbii M."/>
        </authorList>
    </citation>
    <scope>NUCLEOTIDE SEQUENCE [LARGE SCALE GENOMIC DNA]</scope>
    <source>
        <strain evidence="2">Alpha-2009</strain>
        <tissue evidence="2">Whole body</tissue>
    </source>
</reference>
<proteinExistence type="predicted"/>
<name>A0AAW2GE44_9HYME</name>
<comment type="caution">
    <text evidence="2">The sequence shown here is derived from an EMBL/GenBank/DDBJ whole genome shotgun (WGS) entry which is preliminary data.</text>
</comment>
<feature type="compositionally biased region" description="Basic and acidic residues" evidence="1">
    <location>
        <begin position="1"/>
        <end position="17"/>
    </location>
</feature>
<sequence length="78" mass="8606">MPALCTRDRIDFRESGRADSPPGSCITRGRQVARFRPAETIVPTGTRLQKQSPPIVSVRIHGHPRNDNVLDSSPLANM</sequence>